<feature type="transmembrane region" description="Helical" evidence="1">
    <location>
        <begin position="361"/>
        <end position="381"/>
    </location>
</feature>
<feature type="transmembrane region" description="Helical" evidence="1">
    <location>
        <begin position="568"/>
        <end position="587"/>
    </location>
</feature>
<evidence type="ECO:0000313" key="4">
    <source>
        <dbReference type="Proteomes" id="UP001209885"/>
    </source>
</evidence>
<feature type="transmembrane region" description="Helical" evidence="1">
    <location>
        <begin position="51"/>
        <end position="75"/>
    </location>
</feature>
<reference evidence="3 4" key="1">
    <citation type="submission" date="2022-11" db="EMBL/GenBank/DDBJ databases">
        <title>The characterization of three novel Bacteroidetes species and genomic analysis of their roles in tidal elemental geochemical cycles.</title>
        <authorList>
            <person name="Ma K."/>
        </authorList>
    </citation>
    <scope>NUCLEOTIDE SEQUENCE [LARGE SCALE GENOMIC DNA]</scope>
    <source>
        <strain evidence="3 4">M17</strain>
    </source>
</reference>
<feature type="transmembrane region" description="Helical" evidence="1">
    <location>
        <begin position="322"/>
        <end position="341"/>
    </location>
</feature>
<feature type="domain" description="Peptidase M1 membrane alanine aminopeptidase" evidence="2">
    <location>
        <begin position="860"/>
        <end position="1066"/>
    </location>
</feature>
<proteinExistence type="predicted"/>
<keyword evidence="3" id="KW-0031">Aminopeptidase</keyword>
<sequence length="1185" mass="136394">MVSNLIKFELFYQRKQRSLYLLSILFLLIGIVVGSKGYAPANINYDSMFQLSFNTGIMTLGVPFIAMFFAISGVIRDNKHQLEQIVYSTPVDKKQYFISRLSGVICFSIITFTPFLIGFYVGTLSPELDPDRISGFNLMNYIRTFLIFIIPNVIISSAIIFTVALLTKNNLATYLSAICIYAAYILCSMVLNSPIMAQSIPATPEGLMIASLADPFGMSAIFEQTQFWTTFQKNNQSIQLAGYLLWNRIIWLSLSGVILFVGYFSFSFRKIRNKARQKKQSKRENSPEATYSAVNTQQSFQSKVLIIITLIKSELKSVFKSLPFIGIIIVWVGMVVIENYARVVDGGEYNNSMYPTSNLLIGYFTEILTFIALILIVFYSGELVWRNKESKINEIIDSTPVSNSQLFISKLIALIGLPFILILSGILFSVCFQLYLGYEDLDISLYLSTFYFHGLRFLFYCFLAMFINHLISKKYLAMGITGILILLFGSFPESIGLEHPLFRLGISPIPSFTNMNGFIIKSEAFHHYAWYWVSFGLLLSVVAFQLLNRGYTTIKFRLTNIQWNKYNVAFTILILTSFVASAASIYYHTNIKNDYRSNAELLDQKEQYERLYKQYDSLDRLNHLSWKNYVALFPSKHRYTVKAQHVLQNKNDIPVYKVLINERTKLSNLEIQRGKLSTYDSIHGIYLFEFKNGILPGEVVKMNYTLEKSSSPFNVDRAIVENGSYITFRDFEPMLGYSSSKEIKDEYERKKRGLPIEKVKAGDEHILTSETNVEKISYETVISTEADQIAIGSGNLIKQWKINDRNYFYYKTPVKVIPSVGYFSAKYEKRVKEYNGISIELYYHPEHYQNIGLIEESVIETLDYCIKNYSSYPFDHLRIAEVPGHWPFGGFSHPGTISMVEDRLYLVDVRNTETFNLVAKRTIHEVAHQWWGGILTPKIVEGGSIFLEGFAKYTESAVMEKMYGKGASWQIAKNANDTYFKGRSFSNDPEPPVYLENNEHYLAYGKHYTVLMAVRELIGEEKMNKVMRMLIDRYHETDELKLTSLELIKELYKITPDTYHELINDWFKRIVRYDLSIDNVDITKTDNGKFRVAIKIKSDRYQLNGSGEEIKIDLNEPIPIGLFNGHPSTVKSDNDIIYYQAVDLKQGVQEIVIEVDEKPEYVVIDPYITRSDNNIYDNEILIENK</sequence>
<name>A0ABT3RRA7_9BACT</name>
<dbReference type="InterPro" id="IPR027268">
    <property type="entry name" value="Peptidase_M4/M1_CTD_sf"/>
</dbReference>
<gene>
    <name evidence="3" type="ORF">OO013_09680</name>
</gene>
<feature type="transmembrane region" description="Helical" evidence="1">
    <location>
        <begin position="450"/>
        <end position="468"/>
    </location>
</feature>
<dbReference type="EMBL" id="JAPFQN010000005">
    <property type="protein sequence ID" value="MCX2744136.1"/>
    <property type="molecule type" value="Genomic_DNA"/>
</dbReference>
<dbReference type="PANTHER" id="PTHR43471">
    <property type="entry name" value="ABC TRANSPORTER PERMEASE"/>
    <property type="match status" value="1"/>
</dbReference>
<feature type="transmembrane region" description="Helical" evidence="1">
    <location>
        <begin position="475"/>
        <end position="492"/>
    </location>
</feature>
<organism evidence="3 4">
    <name type="scientific">Mangrovivirga halotolerans</name>
    <dbReference type="NCBI Taxonomy" id="2993936"/>
    <lineage>
        <taxon>Bacteria</taxon>
        <taxon>Pseudomonadati</taxon>
        <taxon>Bacteroidota</taxon>
        <taxon>Cytophagia</taxon>
        <taxon>Cytophagales</taxon>
        <taxon>Mangrovivirgaceae</taxon>
        <taxon>Mangrovivirga</taxon>
    </lineage>
</organism>
<dbReference type="Proteomes" id="UP001209885">
    <property type="component" value="Unassembled WGS sequence"/>
</dbReference>
<keyword evidence="3" id="KW-0378">Hydrolase</keyword>
<dbReference type="RefSeq" id="WP_266056602.1">
    <property type="nucleotide sequence ID" value="NZ_JAPFQN010000005.1"/>
</dbReference>
<accession>A0ABT3RRA7</accession>
<feature type="transmembrane region" description="Helical" evidence="1">
    <location>
        <begin position="528"/>
        <end position="547"/>
    </location>
</feature>
<dbReference type="Pfam" id="PF12679">
    <property type="entry name" value="ABC2_membrane_2"/>
    <property type="match status" value="1"/>
</dbReference>
<keyword evidence="4" id="KW-1185">Reference proteome</keyword>
<feature type="transmembrane region" description="Helical" evidence="1">
    <location>
        <begin position="96"/>
        <end position="121"/>
    </location>
</feature>
<dbReference type="InterPro" id="IPR014782">
    <property type="entry name" value="Peptidase_M1_dom"/>
</dbReference>
<evidence type="ECO:0000256" key="1">
    <source>
        <dbReference type="SAM" id="Phobius"/>
    </source>
</evidence>
<keyword evidence="3" id="KW-0645">Protease</keyword>
<keyword evidence="1" id="KW-1133">Transmembrane helix</keyword>
<evidence type="ECO:0000313" key="3">
    <source>
        <dbReference type="EMBL" id="MCX2744136.1"/>
    </source>
</evidence>
<dbReference type="SUPFAM" id="SSF55486">
    <property type="entry name" value="Metalloproteases ('zincins'), catalytic domain"/>
    <property type="match status" value="1"/>
</dbReference>
<feature type="transmembrane region" description="Helical" evidence="1">
    <location>
        <begin position="171"/>
        <end position="191"/>
    </location>
</feature>
<dbReference type="Pfam" id="PF01433">
    <property type="entry name" value="Peptidase_M1"/>
    <property type="match status" value="1"/>
</dbReference>
<feature type="transmembrane region" description="Helical" evidence="1">
    <location>
        <begin position="411"/>
        <end position="438"/>
    </location>
</feature>
<evidence type="ECO:0000259" key="2">
    <source>
        <dbReference type="Pfam" id="PF01433"/>
    </source>
</evidence>
<keyword evidence="1" id="KW-0812">Transmembrane</keyword>
<comment type="caution">
    <text evidence="3">The sequence shown here is derived from an EMBL/GenBank/DDBJ whole genome shotgun (WGS) entry which is preliminary data.</text>
</comment>
<keyword evidence="1" id="KW-0472">Membrane</keyword>
<feature type="transmembrane region" description="Helical" evidence="1">
    <location>
        <begin position="141"/>
        <end position="164"/>
    </location>
</feature>
<feature type="transmembrane region" description="Helical" evidence="1">
    <location>
        <begin position="20"/>
        <end position="39"/>
    </location>
</feature>
<dbReference type="GO" id="GO:0004177">
    <property type="term" value="F:aminopeptidase activity"/>
    <property type="evidence" value="ECO:0007669"/>
    <property type="project" value="UniProtKB-KW"/>
</dbReference>
<feature type="transmembrane region" description="Helical" evidence="1">
    <location>
        <begin position="249"/>
        <end position="268"/>
    </location>
</feature>
<protein>
    <submittedName>
        <fullName evidence="3">M1 family aminopeptidase</fullName>
    </submittedName>
</protein>
<dbReference type="Gene3D" id="1.10.390.10">
    <property type="entry name" value="Neutral Protease Domain 2"/>
    <property type="match status" value="1"/>
</dbReference>